<dbReference type="PANTHER" id="PTHR11959">
    <property type="entry name" value="4-HYDROXYPHENYLPYRUVATE DIOXYGENASE"/>
    <property type="match status" value="1"/>
</dbReference>
<dbReference type="InterPro" id="IPR037523">
    <property type="entry name" value="VOC_core"/>
</dbReference>
<dbReference type="OrthoDB" id="9780241at2"/>
<accession>A0A1H9C1H7</accession>
<dbReference type="InterPro" id="IPR041735">
    <property type="entry name" value="4OHPhenylPyrv_dOase_C"/>
</dbReference>
<dbReference type="RefSeq" id="WP_089909334.1">
    <property type="nucleotide sequence ID" value="NZ_FOFV01000001.1"/>
</dbReference>
<evidence type="ECO:0000313" key="8">
    <source>
        <dbReference type="Proteomes" id="UP000199503"/>
    </source>
</evidence>
<evidence type="ECO:0000256" key="4">
    <source>
        <dbReference type="ARBA" id="ARBA00023004"/>
    </source>
</evidence>
<feature type="domain" description="VOC" evidence="6">
    <location>
        <begin position="160"/>
        <end position="311"/>
    </location>
</feature>
<dbReference type="PANTHER" id="PTHR11959:SF1">
    <property type="entry name" value="4-HYDROXYPHENYLPYRUVATE DIOXYGENASE"/>
    <property type="match status" value="1"/>
</dbReference>
<evidence type="ECO:0000256" key="1">
    <source>
        <dbReference type="ARBA" id="ARBA00005877"/>
    </source>
</evidence>
<dbReference type="SUPFAM" id="SSF54593">
    <property type="entry name" value="Glyoxalase/Bleomycin resistance protein/Dihydroxybiphenyl dioxygenase"/>
    <property type="match status" value="1"/>
</dbReference>
<reference evidence="8" key="1">
    <citation type="submission" date="2016-10" db="EMBL/GenBank/DDBJ databases">
        <authorList>
            <person name="Varghese N."/>
            <person name="Submissions S."/>
        </authorList>
    </citation>
    <scope>NUCLEOTIDE SEQUENCE [LARGE SCALE GENOMIC DNA]</scope>
    <source>
        <strain evidence="8">DSM 44437</strain>
    </source>
</reference>
<dbReference type="GO" id="GO:0003868">
    <property type="term" value="F:4-hydroxyphenylpyruvate dioxygenase activity"/>
    <property type="evidence" value="ECO:0007669"/>
    <property type="project" value="InterPro"/>
</dbReference>
<gene>
    <name evidence="7" type="ORF">SAMN04488000_101768</name>
</gene>
<comment type="similarity">
    <text evidence="1">Belongs to the 4HPPD family.</text>
</comment>
<keyword evidence="8" id="KW-1185">Reference proteome</keyword>
<dbReference type="InterPro" id="IPR025870">
    <property type="entry name" value="Glyoxalase-like_dom"/>
</dbReference>
<sequence length="355" mass="38219">MIDDALRLDHVALYVQDLDARVEEMVAKYGFTVIAETDPAVTTHRTAALRQGHIVLAVIEGLEDGHPASAYVDAHGDGVADIVLRTPDVAAAFETAVAAGARPLLRPHTQNGVVTAAIGGFGDVRHTFVQRPEDLPAGAPPPGLVERSATAPFTGIGLLELDHVAICVEAGQLEPTVRFYESALGFRKIFEERIVVGAQAMDSQVVQNASGDVTFTIIEPDTSRAAGQIDAFIKDHDGAGVQHLAFSSHDIVRAVGTLQDNGIDFLTTPDSYYDLLPGRMELAAHSVDELKALGVLADADHAGQLYQIFTRSTHPRKTLFLEVIERMGAKTFGSGNIKALYEAVEQERRVEDERP</sequence>
<proteinExistence type="inferred from homology"/>
<dbReference type="InterPro" id="IPR005956">
    <property type="entry name" value="4OHPhenylPyrv_dOase"/>
</dbReference>
<dbReference type="Pfam" id="PF00903">
    <property type="entry name" value="Glyoxalase"/>
    <property type="match status" value="1"/>
</dbReference>
<name>A0A1H9C1H7_9PSEU</name>
<evidence type="ECO:0000259" key="6">
    <source>
        <dbReference type="PROSITE" id="PS51819"/>
    </source>
</evidence>
<dbReference type="EMBL" id="FOFV01000001">
    <property type="protein sequence ID" value="SEP94817.1"/>
    <property type="molecule type" value="Genomic_DNA"/>
</dbReference>
<protein>
    <submittedName>
        <fullName evidence="7">4-hydroxymandelate synthase</fullName>
    </submittedName>
</protein>
<comment type="cofactor">
    <cofactor evidence="5">
        <name>Fe cation</name>
        <dbReference type="ChEBI" id="CHEBI:24875"/>
    </cofactor>
    <text evidence="5">Binds 1 Fe cation per subunit.</text>
</comment>
<dbReference type="GO" id="GO:0006572">
    <property type="term" value="P:L-tyrosine catabolic process"/>
    <property type="evidence" value="ECO:0007669"/>
    <property type="project" value="TreeGrafter"/>
</dbReference>
<evidence type="ECO:0000313" key="7">
    <source>
        <dbReference type="EMBL" id="SEP94817.1"/>
    </source>
</evidence>
<evidence type="ECO:0000256" key="5">
    <source>
        <dbReference type="PIRSR" id="PIRSR009283-1"/>
    </source>
</evidence>
<evidence type="ECO:0000256" key="2">
    <source>
        <dbReference type="ARBA" id="ARBA00022723"/>
    </source>
</evidence>
<feature type="binding site" evidence="5">
    <location>
        <position position="322"/>
    </location>
    <ligand>
        <name>Fe cation</name>
        <dbReference type="ChEBI" id="CHEBI:24875"/>
    </ligand>
</feature>
<feature type="domain" description="VOC" evidence="6">
    <location>
        <begin position="7"/>
        <end position="131"/>
    </location>
</feature>
<dbReference type="Proteomes" id="UP000199503">
    <property type="component" value="Unassembled WGS sequence"/>
</dbReference>
<keyword evidence="4 5" id="KW-0408">Iron</keyword>
<dbReference type="Gene3D" id="3.10.180.10">
    <property type="entry name" value="2,3-Dihydroxybiphenyl 1,2-Dioxygenase, domain 1"/>
    <property type="match status" value="2"/>
</dbReference>
<dbReference type="NCBIfam" id="TIGR01263">
    <property type="entry name" value="4HPPD"/>
    <property type="match status" value="1"/>
</dbReference>
<dbReference type="CDD" id="cd08342">
    <property type="entry name" value="HPPD_N_like"/>
    <property type="match status" value="1"/>
</dbReference>
<feature type="binding site" evidence="5">
    <location>
        <position position="243"/>
    </location>
    <ligand>
        <name>Fe cation</name>
        <dbReference type="ChEBI" id="CHEBI:24875"/>
    </ligand>
</feature>
<dbReference type="STRING" id="65499.SAMN04488000_101768"/>
<organism evidence="7 8">
    <name type="scientific">Lentzea albida</name>
    <dbReference type="NCBI Taxonomy" id="65499"/>
    <lineage>
        <taxon>Bacteria</taxon>
        <taxon>Bacillati</taxon>
        <taxon>Actinomycetota</taxon>
        <taxon>Actinomycetes</taxon>
        <taxon>Pseudonocardiales</taxon>
        <taxon>Pseudonocardiaceae</taxon>
        <taxon>Lentzea</taxon>
    </lineage>
</organism>
<dbReference type="CDD" id="cd07250">
    <property type="entry name" value="HPPD_C_like"/>
    <property type="match status" value="1"/>
</dbReference>
<dbReference type="InterPro" id="IPR004360">
    <property type="entry name" value="Glyas_Fos-R_dOase_dom"/>
</dbReference>
<keyword evidence="2 5" id="KW-0479">Metal-binding</keyword>
<dbReference type="InterPro" id="IPR041736">
    <property type="entry name" value="4OHPhenylPyrv_dOase_N"/>
</dbReference>
<evidence type="ECO:0000256" key="3">
    <source>
        <dbReference type="ARBA" id="ARBA00022737"/>
    </source>
</evidence>
<feature type="binding site" evidence="5">
    <location>
        <position position="163"/>
    </location>
    <ligand>
        <name>Fe cation</name>
        <dbReference type="ChEBI" id="CHEBI:24875"/>
    </ligand>
</feature>
<dbReference type="PROSITE" id="PS51819">
    <property type="entry name" value="VOC"/>
    <property type="match status" value="2"/>
</dbReference>
<dbReference type="PIRSF" id="PIRSF009283">
    <property type="entry name" value="HPP_dOase"/>
    <property type="match status" value="1"/>
</dbReference>
<dbReference type="AlphaFoldDB" id="A0A1H9C1H7"/>
<dbReference type="Pfam" id="PF13468">
    <property type="entry name" value="Glyoxalase_3"/>
    <property type="match status" value="1"/>
</dbReference>
<dbReference type="GO" id="GO:0046872">
    <property type="term" value="F:metal ion binding"/>
    <property type="evidence" value="ECO:0007669"/>
    <property type="project" value="UniProtKB-KW"/>
</dbReference>
<keyword evidence="3" id="KW-0677">Repeat</keyword>
<dbReference type="InterPro" id="IPR029068">
    <property type="entry name" value="Glyas_Bleomycin-R_OHBP_Dase"/>
</dbReference>